<dbReference type="PANTHER" id="PTHR36395">
    <property type="entry name" value="RING-H2 ZINC FINGER PROTEIN"/>
    <property type="match status" value="1"/>
</dbReference>
<feature type="region of interest" description="Disordered" evidence="1">
    <location>
        <begin position="620"/>
        <end position="641"/>
    </location>
</feature>
<evidence type="ECO:0000256" key="1">
    <source>
        <dbReference type="SAM" id="MobiDB-lite"/>
    </source>
</evidence>
<proteinExistence type="predicted"/>
<dbReference type="EMBL" id="CAJNNW010029964">
    <property type="protein sequence ID" value="CAE8701993.1"/>
    <property type="molecule type" value="Genomic_DNA"/>
</dbReference>
<feature type="non-terminal residue" evidence="2">
    <location>
        <position position="1"/>
    </location>
</feature>
<accession>A0A813KG48</accession>
<reference evidence="2" key="1">
    <citation type="submission" date="2021-02" db="EMBL/GenBank/DDBJ databases">
        <authorList>
            <person name="Dougan E. K."/>
            <person name="Rhodes N."/>
            <person name="Thang M."/>
            <person name="Chan C."/>
        </authorList>
    </citation>
    <scope>NUCLEOTIDE SEQUENCE</scope>
</reference>
<dbReference type="AlphaFoldDB" id="A0A813KG48"/>
<protein>
    <submittedName>
        <fullName evidence="2">Uncharacterized protein</fullName>
    </submittedName>
</protein>
<evidence type="ECO:0000313" key="2">
    <source>
        <dbReference type="EMBL" id="CAE8701993.1"/>
    </source>
</evidence>
<organism evidence="2 3">
    <name type="scientific">Polarella glacialis</name>
    <name type="common">Dinoflagellate</name>
    <dbReference type="NCBI Taxonomy" id="89957"/>
    <lineage>
        <taxon>Eukaryota</taxon>
        <taxon>Sar</taxon>
        <taxon>Alveolata</taxon>
        <taxon>Dinophyceae</taxon>
        <taxon>Suessiales</taxon>
        <taxon>Suessiaceae</taxon>
        <taxon>Polarella</taxon>
    </lineage>
</organism>
<sequence>RGSLRLNGVADPGYCPRLPEPYTGSKAKQVLTLKDVPTPEALAEMLHLNGLDTSTWGQGNTKEVSKFWKEMKLDEAGLEIWERPDGQLAIVRVTHVLRAKVTSEECHGRDIWLFNTWQQYGDGRKRTRNGLLSEKLTISEMPLQAHLHEVCQRAVTEEEMQRVVDAECHIGPGNPAPQYDTSYTCPLQVVREVFVDHTVEIEESKSYPGLKTVYHLYTVDIICTGLPTVNFNTLEFEHADEGGPRGLKYIHAWVWLKWPTIQRYLLEGSDMKERMVKGSFKCSSELEDWLSQFDLGLEEWGVGDNDNEPVSELFKEVEEEKAQLELWGRQDGVPLLMRVVHVLQVMVKSATTVGDKFIFQESKQRNDGRLQPVNRLLAKKLDTTRLPFDGAFFMKATREAIKEQLAYTADVHFQLSPDKLPRQEDYQPANITTNSVEFCDHRFDLGDSPSFKGITTMYHLYTVHALCHGLPTQDFASLNFSGSKVDASVWRWVTWQHTMDILHARAGQLLERDKTRTELLASARSAGAQSLEQCRKAVERMSKKSKDPDLQMLQNFLNNIEKQVISPLELVEKLPDLTTVSAAERLPPCMVSALADKKLVTDDFLDEVVTNKRRIHRSITDGFTDGSAPGKDPACPRIPGRPGASTAWMDGLFSVCTLPAAAVETEHR</sequence>
<dbReference type="Proteomes" id="UP000626109">
    <property type="component" value="Unassembled WGS sequence"/>
</dbReference>
<evidence type="ECO:0000313" key="3">
    <source>
        <dbReference type="Proteomes" id="UP000626109"/>
    </source>
</evidence>
<comment type="caution">
    <text evidence="2">The sequence shown here is derived from an EMBL/GenBank/DDBJ whole genome shotgun (WGS) entry which is preliminary data.</text>
</comment>
<gene>
    <name evidence="2" type="ORF">PGLA2088_LOCUS32255</name>
</gene>
<name>A0A813KG48_POLGL</name>
<dbReference type="PANTHER" id="PTHR36395:SF1">
    <property type="entry name" value="RING-H2 ZINC FINGER PROTEIN"/>
    <property type="match status" value="1"/>
</dbReference>